<dbReference type="Proteomes" id="UP000252519">
    <property type="component" value="Unassembled WGS sequence"/>
</dbReference>
<organism evidence="2 3">
    <name type="scientific">Ancylostoma caninum</name>
    <name type="common">Dog hookworm</name>
    <dbReference type="NCBI Taxonomy" id="29170"/>
    <lineage>
        <taxon>Eukaryota</taxon>
        <taxon>Metazoa</taxon>
        <taxon>Ecdysozoa</taxon>
        <taxon>Nematoda</taxon>
        <taxon>Chromadorea</taxon>
        <taxon>Rhabditida</taxon>
        <taxon>Rhabditina</taxon>
        <taxon>Rhabditomorpha</taxon>
        <taxon>Strongyloidea</taxon>
        <taxon>Ancylostomatidae</taxon>
        <taxon>Ancylostomatinae</taxon>
        <taxon>Ancylostoma</taxon>
    </lineage>
</organism>
<accession>A0A368FM40</accession>
<dbReference type="AlphaFoldDB" id="A0A368FM40"/>
<sequence>MKLKVTSERRHFRVEYVSDVILTHQDDSPTELAPEHPTGDPHEGSTTTTTSMTAGTAAHKEPMAGENPPRAEARAWLSYSTGSPSDVDDDLDVLAPEAEESSSSK</sequence>
<feature type="compositionally biased region" description="Basic and acidic residues" evidence="1">
    <location>
        <begin position="58"/>
        <end position="73"/>
    </location>
</feature>
<keyword evidence="3" id="KW-1185">Reference proteome</keyword>
<evidence type="ECO:0000313" key="3">
    <source>
        <dbReference type="Proteomes" id="UP000252519"/>
    </source>
</evidence>
<feature type="compositionally biased region" description="Acidic residues" evidence="1">
    <location>
        <begin position="86"/>
        <end position="105"/>
    </location>
</feature>
<gene>
    <name evidence="2" type="ORF">ANCCAN_22294</name>
</gene>
<evidence type="ECO:0000256" key="1">
    <source>
        <dbReference type="SAM" id="MobiDB-lite"/>
    </source>
</evidence>
<proteinExistence type="predicted"/>
<reference evidence="2 3" key="1">
    <citation type="submission" date="2014-10" db="EMBL/GenBank/DDBJ databases">
        <title>Draft genome of the hookworm Ancylostoma caninum.</title>
        <authorList>
            <person name="Mitreva M."/>
        </authorList>
    </citation>
    <scope>NUCLEOTIDE SEQUENCE [LARGE SCALE GENOMIC DNA]</scope>
    <source>
        <strain evidence="2 3">Baltimore</strain>
    </source>
</reference>
<dbReference type="OrthoDB" id="5808239at2759"/>
<feature type="compositionally biased region" description="Low complexity" evidence="1">
    <location>
        <begin position="44"/>
        <end position="57"/>
    </location>
</feature>
<protein>
    <submittedName>
        <fullName evidence="2">Uncharacterized protein</fullName>
    </submittedName>
</protein>
<dbReference type="EMBL" id="JOJR01001193">
    <property type="protein sequence ID" value="RCN31910.1"/>
    <property type="molecule type" value="Genomic_DNA"/>
</dbReference>
<comment type="caution">
    <text evidence="2">The sequence shown here is derived from an EMBL/GenBank/DDBJ whole genome shotgun (WGS) entry which is preliminary data.</text>
</comment>
<feature type="compositionally biased region" description="Basic and acidic residues" evidence="1">
    <location>
        <begin position="33"/>
        <end position="43"/>
    </location>
</feature>
<evidence type="ECO:0000313" key="2">
    <source>
        <dbReference type="EMBL" id="RCN31910.1"/>
    </source>
</evidence>
<name>A0A368FM40_ANCCA</name>
<feature type="region of interest" description="Disordered" evidence="1">
    <location>
        <begin position="23"/>
        <end position="105"/>
    </location>
</feature>